<keyword evidence="3" id="KW-1185">Reference proteome</keyword>
<organism evidence="2 3">
    <name type="scientific">Takifugu rubripes</name>
    <name type="common">Japanese pufferfish</name>
    <name type="synonym">Fugu rubripes</name>
    <dbReference type="NCBI Taxonomy" id="31033"/>
    <lineage>
        <taxon>Eukaryota</taxon>
        <taxon>Metazoa</taxon>
        <taxon>Chordata</taxon>
        <taxon>Craniata</taxon>
        <taxon>Vertebrata</taxon>
        <taxon>Euteleostomi</taxon>
        <taxon>Actinopterygii</taxon>
        <taxon>Neopterygii</taxon>
        <taxon>Teleostei</taxon>
        <taxon>Neoteleostei</taxon>
        <taxon>Acanthomorphata</taxon>
        <taxon>Eupercaria</taxon>
        <taxon>Tetraodontiformes</taxon>
        <taxon>Tetradontoidea</taxon>
        <taxon>Tetraodontidae</taxon>
        <taxon>Takifugu</taxon>
    </lineage>
</organism>
<dbReference type="SUPFAM" id="SSF51445">
    <property type="entry name" value="(Trans)glycosidases"/>
    <property type="match status" value="1"/>
</dbReference>
<dbReference type="AlphaFoldDB" id="A0A3B5JZE1"/>
<name>A0A3B5JZE1_TAKRU</name>
<dbReference type="Ensembl" id="ENSTRUT00000058605.2">
    <property type="protein sequence ID" value="ENSTRUP00000048967.2"/>
    <property type="gene ID" value="ENSTRUG00000021740.2"/>
</dbReference>
<feature type="domain" description="GH18" evidence="1">
    <location>
        <begin position="24"/>
        <end position="343"/>
    </location>
</feature>
<dbReference type="STRING" id="31033.ENSTRUP00000048967"/>
<protein>
    <submittedName>
        <fullName evidence="2">Chitinase, acidic.1</fullName>
    </submittedName>
</protein>
<evidence type="ECO:0000313" key="3">
    <source>
        <dbReference type="Proteomes" id="UP000005226"/>
    </source>
</evidence>
<dbReference type="Proteomes" id="UP000005226">
    <property type="component" value="Chromosome 19"/>
</dbReference>
<dbReference type="InterPro" id="IPR001223">
    <property type="entry name" value="Glyco_hydro18_cat"/>
</dbReference>
<dbReference type="PANTHER" id="PTHR11177">
    <property type="entry name" value="CHITINASE"/>
    <property type="match status" value="1"/>
</dbReference>
<dbReference type="GO" id="GO:0008061">
    <property type="term" value="F:chitin binding"/>
    <property type="evidence" value="ECO:0007669"/>
    <property type="project" value="InterPro"/>
</dbReference>
<dbReference type="InterPro" id="IPR011583">
    <property type="entry name" value="Chitinase_II/V-like_cat"/>
</dbReference>
<accession>A0A3B5JZE1</accession>
<dbReference type="GO" id="GO:0005576">
    <property type="term" value="C:extracellular region"/>
    <property type="evidence" value="ECO:0007669"/>
    <property type="project" value="TreeGrafter"/>
</dbReference>
<evidence type="ECO:0000259" key="1">
    <source>
        <dbReference type="PROSITE" id="PS51910"/>
    </source>
</evidence>
<sequence>AFLLSNSELVYQILNLQHRISATGKLVCYFTNWSQYRTGAGKFLPETIDPFLCTHLVYAFAIINYDHEVIQQDQPGEKRLYVSFLYLKDRNPHLKMLLSIRDDDRHQLSTMMSTPGSRQIFIQSAVRFLRTHSFDGLDLNWQYSESSPVDENRRFTLLCKVKQTELSEAFKDESSGGGSAQLLLSVAVATQTGIHLRYEPFEIHTEKLFPLSYQDYVIRSWIKGGTPAGKLLLGFPVHARSFTLLAPGLTTSGICFLLQTCSFLEGTSVHWIKAQKVVYAVKGNQWVGFDNQRSYDAKVTFLKSRQLGGAAVWTLDMDDFSGQFCGQGKYPLISHLKDKLSQGETASSDSRMDKTMQILHPSALVSTLVRGKSRLSLFWTMIKSIRYQYLEQEFIQDIEKKSIWFQT</sequence>
<reference evidence="2" key="2">
    <citation type="submission" date="2025-08" db="UniProtKB">
        <authorList>
            <consortium name="Ensembl"/>
        </authorList>
    </citation>
    <scope>IDENTIFICATION</scope>
</reference>
<reference evidence="2" key="3">
    <citation type="submission" date="2025-09" db="UniProtKB">
        <authorList>
            <consortium name="Ensembl"/>
        </authorList>
    </citation>
    <scope>IDENTIFICATION</scope>
</reference>
<dbReference type="GO" id="GO:0006032">
    <property type="term" value="P:chitin catabolic process"/>
    <property type="evidence" value="ECO:0007669"/>
    <property type="project" value="TreeGrafter"/>
</dbReference>
<dbReference type="PROSITE" id="PS51910">
    <property type="entry name" value="GH18_2"/>
    <property type="match status" value="1"/>
</dbReference>
<dbReference type="Gene3D" id="3.20.20.80">
    <property type="entry name" value="Glycosidases"/>
    <property type="match status" value="2"/>
</dbReference>
<dbReference type="InterPro" id="IPR050314">
    <property type="entry name" value="Glycosyl_Hydrlase_18"/>
</dbReference>
<proteinExistence type="predicted"/>
<dbReference type="OMA" id="YYETCSF"/>
<dbReference type="PANTHER" id="PTHR11177:SF248">
    <property type="entry name" value="CHITOTRIOSIDASE-1"/>
    <property type="match status" value="1"/>
</dbReference>
<dbReference type="Pfam" id="PF00704">
    <property type="entry name" value="Glyco_hydro_18"/>
    <property type="match status" value="2"/>
</dbReference>
<dbReference type="GO" id="GO:0004568">
    <property type="term" value="F:chitinase activity"/>
    <property type="evidence" value="ECO:0007669"/>
    <property type="project" value="TreeGrafter"/>
</dbReference>
<dbReference type="SUPFAM" id="SSF54556">
    <property type="entry name" value="Chitinase insertion domain"/>
    <property type="match status" value="1"/>
</dbReference>
<dbReference type="InterPro" id="IPR017853">
    <property type="entry name" value="GH"/>
</dbReference>
<dbReference type="SMART" id="SM00636">
    <property type="entry name" value="Glyco_18"/>
    <property type="match status" value="1"/>
</dbReference>
<dbReference type="GO" id="GO:0005975">
    <property type="term" value="P:carbohydrate metabolic process"/>
    <property type="evidence" value="ECO:0007669"/>
    <property type="project" value="InterPro"/>
</dbReference>
<evidence type="ECO:0000313" key="2">
    <source>
        <dbReference type="Ensembl" id="ENSTRUP00000048967.2"/>
    </source>
</evidence>
<dbReference type="InterPro" id="IPR029070">
    <property type="entry name" value="Chitinase_insertion_sf"/>
</dbReference>
<dbReference type="GeneTree" id="ENSGT00940000161149"/>
<dbReference type="InParanoid" id="A0A3B5JZE1"/>
<reference evidence="2 3" key="1">
    <citation type="journal article" date="2011" name="Genome Biol. Evol.">
        <title>Integration of the genetic map and genome assembly of fugu facilitates insights into distinct features of genome evolution in teleosts and mammals.</title>
        <authorList>
            <person name="Kai W."/>
            <person name="Kikuchi K."/>
            <person name="Tohari S."/>
            <person name="Chew A.K."/>
            <person name="Tay A."/>
            <person name="Fujiwara A."/>
            <person name="Hosoya S."/>
            <person name="Suetake H."/>
            <person name="Naruse K."/>
            <person name="Brenner S."/>
            <person name="Suzuki Y."/>
            <person name="Venkatesh B."/>
        </authorList>
    </citation>
    <scope>NUCLEOTIDE SEQUENCE [LARGE SCALE GENOMIC DNA]</scope>
</reference>